<dbReference type="Pfam" id="PF13966">
    <property type="entry name" value="zf-RVT"/>
    <property type="match status" value="1"/>
</dbReference>
<keyword evidence="2" id="KW-0695">RNA-directed DNA polymerase</keyword>
<dbReference type="PROSITE" id="PS50878">
    <property type="entry name" value="RT_POL"/>
    <property type="match status" value="1"/>
</dbReference>
<accession>A0A392M0B9</accession>
<feature type="domain" description="Reverse transcriptase" evidence="1">
    <location>
        <begin position="104"/>
        <end position="385"/>
    </location>
</feature>
<dbReference type="SUPFAM" id="SSF56672">
    <property type="entry name" value="DNA/RNA polymerases"/>
    <property type="match status" value="1"/>
</dbReference>
<dbReference type="EMBL" id="LXQA010001357">
    <property type="protein sequence ID" value="MCH80691.1"/>
    <property type="molecule type" value="Genomic_DNA"/>
</dbReference>
<keyword evidence="2" id="KW-0548">Nucleotidyltransferase</keyword>
<sequence length="998" mass="114468">MLRGLDGVWIEDEEKLKELVNNFFKELFTEEAITENCISSDYKFVPLSDDIVHTLSRQIAKEEIKNALFQMAPWKAPGPDGYPAGFYHRNWKVVEQSLCSFIHQMWNNPSSIASINQTDICLIPKLDKPKFVNQFRPISLCNVSYKIITKIIVNRLKPFIPDIISPYQTGFVPTRNIHENIIVAQEMIHSMNKMRGKVGFFAIKVDLAKAYDRLRWSFIQDILIEVGLPEHLINIIMHCVRTVTTNVMWNGKRSTFFMPERGIRQGDPLSPYLFVLCMDKLSHLIAKEVDNKNWLAMRAGRDGPHISHLMFADDLLLFGKATEKQMECTMRTLAQFSKMSGQVVSLEKTMIYFSKNVDGQTRRRLARKSGFQETSSIGKYLGVPLIGGAPRKRDFQYLIDKVRNKLSGWKASHLSFAGRITLSKNVIQAIPVYSMMTTLIPKSCLLEIQKMQRGFVWGDDVNKRRLHTVRWSTLIIPKEFGGLAIRDMGKMNLACIMKLGWSIKMREDNLWCQVLRGKYARGNNNLDSLIIKNSDSALWKSIGKVWSDISKFEAWSIGDGSNVNCWKDIWLDTKTRLGDLVDNLPNSTADWRVCDLVDNNNMWKLEDIELLLPGSIIEQIKLIPPPCMEDGPDMRFWTGDPKGNFTISSAYKMICGFHIMEAETIWKTIWKLSVPERIRCFAWQIAHGRLPTNKMISRWTNSAPYCFHCTDTEESVLHVLRDCKLAVMVWNHLLPIEAKHLFFVGDFKEWVSFNLITTGWRIEQLEWKNVWATTCYFLWQWRNKSAHDDTYQRPFHPSSQIMQYVHEYQVCVTSGLQTNAGPRVAVQVRWMRPQQGYFCLNTDGAVKKGSQHAGCGGVIRNESGSWVCGFAKALGPCSAFVAELWGIFEGITIAKDRNIMRIEVQVDSKAVLQCLTGSKKGSICGRRLVRKIRELIKQGVEVQFKHVYREANKVADWLANLGCNLTIGNKLFEFPPREVQFLVDNDVMGVSTSRMISV</sequence>
<dbReference type="InterPro" id="IPR002156">
    <property type="entry name" value="RNaseH_domain"/>
</dbReference>
<name>A0A392M0B9_9FABA</name>
<keyword evidence="2" id="KW-0808">Transferase</keyword>
<dbReference type="GO" id="GO:0004523">
    <property type="term" value="F:RNA-DNA hybrid ribonuclease activity"/>
    <property type="evidence" value="ECO:0007669"/>
    <property type="project" value="InterPro"/>
</dbReference>
<gene>
    <name evidence="2" type="ORF">A2U01_0001463</name>
</gene>
<dbReference type="Pfam" id="PF13456">
    <property type="entry name" value="RVT_3"/>
    <property type="match status" value="1"/>
</dbReference>
<dbReference type="Pfam" id="PF00078">
    <property type="entry name" value="RVT_1"/>
    <property type="match status" value="1"/>
</dbReference>
<dbReference type="PANTHER" id="PTHR33116">
    <property type="entry name" value="REVERSE TRANSCRIPTASE ZINC-BINDING DOMAIN-CONTAINING PROTEIN-RELATED-RELATED"/>
    <property type="match status" value="1"/>
</dbReference>
<dbReference type="InterPro" id="IPR012337">
    <property type="entry name" value="RNaseH-like_sf"/>
</dbReference>
<proteinExistence type="predicted"/>
<dbReference type="CDD" id="cd01650">
    <property type="entry name" value="RT_nLTR_like"/>
    <property type="match status" value="1"/>
</dbReference>
<dbReference type="CDD" id="cd06222">
    <property type="entry name" value="RNase_H_like"/>
    <property type="match status" value="1"/>
</dbReference>
<dbReference type="InterPro" id="IPR036397">
    <property type="entry name" value="RNaseH_sf"/>
</dbReference>
<dbReference type="GO" id="GO:0003676">
    <property type="term" value="F:nucleic acid binding"/>
    <property type="evidence" value="ECO:0007669"/>
    <property type="project" value="InterPro"/>
</dbReference>
<protein>
    <submittedName>
        <fullName evidence="2">Putative non-LTR retroelement reverse transcriptase</fullName>
    </submittedName>
</protein>
<dbReference type="AlphaFoldDB" id="A0A392M0B9"/>
<reference evidence="2 3" key="1">
    <citation type="journal article" date="2018" name="Front. Plant Sci.">
        <title>Red Clover (Trifolium pratense) and Zigzag Clover (T. medium) - A Picture of Genomic Similarities and Differences.</title>
        <authorList>
            <person name="Dluhosova J."/>
            <person name="Istvanek J."/>
            <person name="Nedelnik J."/>
            <person name="Repkova J."/>
        </authorList>
    </citation>
    <scope>NUCLEOTIDE SEQUENCE [LARGE SCALE GENOMIC DNA]</scope>
    <source>
        <strain evidence="3">cv. 10/8</strain>
        <tissue evidence="2">Leaf</tissue>
    </source>
</reference>
<dbReference type="InterPro" id="IPR044730">
    <property type="entry name" value="RNase_H-like_dom_plant"/>
</dbReference>
<dbReference type="PANTHER" id="PTHR33116:SF86">
    <property type="entry name" value="REVERSE TRANSCRIPTASE DOMAIN-CONTAINING PROTEIN"/>
    <property type="match status" value="1"/>
</dbReference>
<dbReference type="Gene3D" id="3.30.420.10">
    <property type="entry name" value="Ribonuclease H-like superfamily/Ribonuclease H"/>
    <property type="match status" value="1"/>
</dbReference>
<dbReference type="GO" id="GO:0003964">
    <property type="term" value="F:RNA-directed DNA polymerase activity"/>
    <property type="evidence" value="ECO:0007669"/>
    <property type="project" value="UniProtKB-KW"/>
</dbReference>
<organism evidence="2 3">
    <name type="scientific">Trifolium medium</name>
    <dbReference type="NCBI Taxonomy" id="97028"/>
    <lineage>
        <taxon>Eukaryota</taxon>
        <taxon>Viridiplantae</taxon>
        <taxon>Streptophyta</taxon>
        <taxon>Embryophyta</taxon>
        <taxon>Tracheophyta</taxon>
        <taxon>Spermatophyta</taxon>
        <taxon>Magnoliopsida</taxon>
        <taxon>eudicotyledons</taxon>
        <taxon>Gunneridae</taxon>
        <taxon>Pentapetalae</taxon>
        <taxon>rosids</taxon>
        <taxon>fabids</taxon>
        <taxon>Fabales</taxon>
        <taxon>Fabaceae</taxon>
        <taxon>Papilionoideae</taxon>
        <taxon>50 kb inversion clade</taxon>
        <taxon>NPAAA clade</taxon>
        <taxon>Hologalegina</taxon>
        <taxon>IRL clade</taxon>
        <taxon>Trifolieae</taxon>
        <taxon>Trifolium</taxon>
    </lineage>
</organism>
<dbReference type="Proteomes" id="UP000265520">
    <property type="component" value="Unassembled WGS sequence"/>
</dbReference>
<evidence type="ECO:0000313" key="2">
    <source>
        <dbReference type="EMBL" id="MCH80691.1"/>
    </source>
</evidence>
<dbReference type="InterPro" id="IPR043502">
    <property type="entry name" value="DNA/RNA_pol_sf"/>
</dbReference>
<dbReference type="SUPFAM" id="SSF53098">
    <property type="entry name" value="Ribonuclease H-like"/>
    <property type="match status" value="1"/>
</dbReference>
<dbReference type="InterPro" id="IPR000477">
    <property type="entry name" value="RT_dom"/>
</dbReference>
<keyword evidence="3" id="KW-1185">Reference proteome</keyword>
<evidence type="ECO:0000259" key="1">
    <source>
        <dbReference type="PROSITE" id="PS50878"/>
    </source>
</evidence>
<dbReference type="InterPro" id="IPR026960">
    <property type="entry name" value="RVT-Znf"/>
</dbReference>
<comment type="caution">
    <text evidence="2">The sequence shown here is derived from an EMBL/GenBank/DDBJ whole genome shotgun (WGS) entry which is preliminary data.</text>
</comment>
<evidence type="ECO:0000313" key="3">
    <source>
        <dbReference type="Proteomes" id="UP000265520"/>
    </source>
</evidence>